<name>A0A239R6A8_STREI</name>
<accession>A0A239R6A8</accession>
<evidence type="ECO:0000313" key="1">
    <source>
        <dbReference type="EMBL" id="SNU06288.1"/>
    </source>
</evidence>
<sequence>MLEIREKIRTSKGYQVLIAMLDSYFGQDYIIRKITYDDLDPTSFDFELSVDFPKLKGVDIGVGNSGPRQMFRMGGNGSINITIPKKDGISILTSGEKGDGLIRATNSECLRWRNRIDNLEEVKYYFDVFKKYYDNL</sequence>
<dbReference type="RefSeq" id="WP_094140072.1">
    <property type="nucleotide sequence ID" value="NZ_FZRA01000001.1"/>
</dbReference>
<reference evidence="1 2" key="1">
    <citation type="submission" date="2017-07" db="EMBL/GenBank/DDBJ databases">
        <authorList>
            <person name="Sun Z.S."/>
            <person name="Albrecht U."/>
            <person name="Echele G."/>
            <person name="Lee C.C."/>
        </authorList>
    </citation>
    <scope>NUCLEOTIDE SEQUENCE [LARGE SCALE GENOMIC DNA]</scope>
    <source>
        <strain evidence="1 2">AR3</strain>
    </source>
</reference>
<gene>
    <name evidence="1" type="ORF">SAMN05216470_0266</name>
</gene>
<dbReference type="AlphaFoldDB" id="A0A239R6A8"/>
<protein>
    <submittedName>
        <fullName evidence="1">Uncharacterized protein</fullName>
    </submittedName>
</protein>
<proteinExistence type="predicted"/>
<dbReference type="EMBL" id="FZRA01000001">
    <property type="protein sequence ID" value="SNU06288.1"/>
    <property type="molecule type" value="Genomic_DNA"/>
</dbReference>
<dbReference type="Proteomes" id="UP000214649">
    <property type="component" value="Unassembled WGS sequence"/>
</dbReference>
<evidence type="ECO:0000313" key="2">
    <source>
        <dbReference type="Proteomes" id="UP000214649"/>
    </source>
</evidence>
<organism evidence="1 2">
    <name type="scientific">Streptococcus equinus</name>
    <name type="common">Streptococcus bovis</name>
    <dbReference type="NCBI Taxonomy" id="1335"/>
    <lineage>
        <taxon>Bacteria</taxon>
        <taxon>Bacillati</taxon>
        <taxon>Bacillota</taxon>
        <taxon>Bacilli</taxon>
        <taxon>Lactobacillales</taxon>
        <taxon>Streptococcaceae</taxon>
        <taxon>Streptococcus</taxon>
    </lineage>
</organism>